<reference evidence="3 4" key="1">
    <citation type="journal article" date="2020" name="Arch. Microbiol.">
        <title>Bradyrhizobium uaiense sp. nov., a new highly efficient cowpea symbiont.</title>
        <authorList>
            <person name="Cabral Michel D."/>
            <person name="Azarias Guimaraes A."/>
            <person name="Martins da Costa E."/>
            <person name="Soares de Carvalho T."/>
            <person name="Balsanelli E."/>
            <person name="Willems A."/>
            <person name="Maltempi de Souza E."/>
            <person name="de Souza Moreira F.M."/>
        </authorList>
    </citation>
    <scope>NUCLEOTIDE SEQUENCE [LARGE SCALE GENOMIC DNA]</scope>
    <source>
        <strain evidence="3 4">UFLA 03-164</strain>
    </source>
</reference>
<dbReference type="Pfam" id="PF20066">
    <property type="entry name" value="Glyoxalase_8"/>
    <property type="match status" value="1"/>
</dbReference>
<organism evidence="3 4">
    <name type="scientific">Bradyrhizobium uaiense</name>
    <dbReference type="NCBI Taxonomy" id="2594946"/>
    <lineage>
        <taxon>Bacteria</taxon>
        <taxon>Pseudomonadati</taxon>
        <taxon>Pseudomonadota</taxon>
        <taxon>Alphaproteobacteria</taxon>
        <taxon>Hyphomicrobiales</taxon>
        <taxon>Nitrobacteraceae</taxon>
        <taxon>Bradyrhizobium</taxon>
    </lineage>
</organism>
<sequence>MRDFRDAKAMAQTLREVLGAKSIPLTHSDSLELIAKLFGQRDWNTLSARIQFAGPPSAPAQATDFTAESPPIAARQEIAVDSAALDRCAGFYQLNDRAVFTVTPDGHHLVMQLTGQRSVRFYAESVTEFFAKIVDAQVSFVAGPDGRATSLILHQNGSDIPMARIDAATASKIADQTAERVKNQSANPGTEAALHRLIDGIASGNPNYNEMSPALAAATRKQMTWLQALADLGTIQSVRFLGVGEQGEDVYSVRQANGASHWRIALDDKGIISTAWVSPGP</sequence>
<gene>
    <name evidence="3" type="ORF">FNJ47_16020</name>
</gene>
<protein>
    <submittedName>
        <fullName evidence="3">DUF3471 domain-containing protein</fullName>
    </submittedName>
</protein>
<dbReference type="InterPro" id="IPR021860">
    <property type="entry name" value="Peptidase_S12_Pab87-rel_C"/>
</dbReference>
<dbReference type="Pfam" id="PF11954">
    <property type="entry name" value="DUF3471"/>
    <property type="match status" value="1"/>
</dbReference>
<evidence type="ECO:0000259" key="1">
    <source>
        <dbReference type="Pfam" id="PF11954"/>
    </source>
</evidence>
<feature type="domain" description="Peptidase S12 Pab87-related C-terminal" evidence="1">
    <location>
        <begin position="75"/>
        <end position="154"/>
    </location>
</feature>
<evidence type="ECO:0000313" key="3">
    <source>
        <dbReference type="EMBL" id="NEU97299.1"/>
    </source>
</evidence>
<dbReference type="InterPro" id="IPR045517">
    <property type="entry name" value="Glyoxalase_8"/>
</dbReference>
<dbReference type="RefSeq" id="WP_163154614.1">
    <property type="nucleotide sequence ID" value="NZ_VKHP01000055.1"/>
</dbReference>
<evidence type="ECO:0000259" key="2">
    <source>
        <dbReference type="Pfam" id="PF20066"/>
    </source>
</evidence>
<proteinExistence type="predicted"/>
<feature type="domain" description="Glyoxalase-related protein" evidence="2">
    <location>
        <begin position="4"/>
        <end position="52"/>
    </location>
</feature>
<dbReference type="Proteomes" id="UP000468531">
    <property type="component" value="Unassembled WGS sequence"/>
</dbReference>
<dbReference type="AlphaFoldDB" id="A0A6P1BGD0"/>
<name>A0A6P1BGD0_9BRAD</name>
<comment type="caution">
    <text evidence="3">The sequence shown here is derived from an EMBL/GenBank/DDBJ whole genome shotgun (WGS) entry which is preliminary data.</text>
</comment>
<keyword evidence="4" id="KW-1185">Reference proteome</keyword>
<dbReference type="EMBL" id="VKHP01000055">
    <property type="protein sequence ID" value="NEU97299.1"/>
    <property type="molecule type" value="Genomic_DNA"/>
</dbReference>
<evidence type="ECO:0000313" key="4">
    <source>
        <dbReference type="Proteomes" id="UP000468531"/>
    </source>
</evidence>
<accession>A0A6P1BGD0</accession>